<name>A0ACC1NZ64_9APHY</name>
<evidence type="ECO:0000313" key="1">
    <source>
        <dbReference type="EMBL" id="KAJ2984650.1"/>
    </source>
</evidence>
<keyword evidence="2" id="KW-1185">Reference proteome</keyword>
<proteinExistence type="predicted"/>
<comment type="caution">
    <text evidence="1">The sequence shown here is derived from an EMBL/GenBank/DDBJ whole genome shotgun (WGS) entry which is preliminary data.</text>
</comment>
<sequence length="147" mass="15869">MAEAGPSSSSIQSDTRPVTPNSTPPRRASRIRFPNDQSHANSTDSRQYGSFQALGLGPPPSLTGRAGNADGSLVFGQDEKRRRVRSVDGVDGVAQTRPKDPQASASTSRRTVSLSRRGEQRDKFLKGLTTGLTESFSNEYDLSREGM</sequence>
<dbReference type="EMBL" id="JANSHE010003759">
    <property type="protein sequence ID" value="KAJ2984650.1"/>
    <property type="molecule type" value="Genomic_DNA"/>
</dbReference>
<protein>
    <submittedName>
        <fullName evidence="1">Uncharacterized protein</fullName>
    </submittedName>
</protein>
<dbReference type="Proteomes" id="UP001144978">
    <property type="component" value="Unassembled WGS sequence"/>
</dbReference>
<accession>A0ACC1NZ64</accession>
<evidence type="ECO:0000313" key="2">
    <source>
        <dbReference type="Proteomes" id="UP001144978"/>
    </source>
</evidence>
<organism evidence="1 2">
    <name type="scientific">Trametes sanguinea</name>
    <dbReference type="NCBI Taxonomy" id="158606"/>
    <lineage>
        <taxon>Eukaryota</taxon>
        <taxon>Fungi</taxon>
        <taxon>Dikarya</taxon>
        <taxon>Basidiomycota</taxon>
        <taxon>Agaricomycotina</taxon>
        <taxon>Agaricomycetes</taxon>
        <taxon>Polyporales</taxon>
        <taxon>Polyporaceae</taxon>
        <taxon>Trametes</taxon>
    </lineage>
</organism>
<gene>
    <name evidence="1" type="ORF">NUW54_g10432</name>
</gene>
<reference evidence="1" key="1">
    <citation type="submission" date="2022-08" db="EMBL/GenBank/DDBJ databases">
        <title>Genome Sequence of Pycnoporus sanguineus.</title>
        <authorList>
            <person name="Buettner E."/>
        </authorList>
    </citation>
    <scope>NUCLEOTIDE SEQUENCE</scope>
    <source>
        <strain evidence="1">CG-C14</strain>
    </source>
</reference>